<evidence type="ECO:0000256" key="1">
    <source>
        <dbReference type="ARBA" id="ARBA00004141"/>
    </source>
</evidence>
<reference evidence="7 8" key="1">
    <citation type="journal article" date="2018" name="Syst. Appl. Microbiol.">
        <title>Ereboglobus luteus gen. nov. sp. nov. from cockroach guts, and new insights into the oxygen relationship of the genera Opitutus and Didymococcus (Verrucomicrobia: Opitutaceae).</title>
        <authorList>
            <person name="Tegtmeier D."/>
            <person name="Belitz A."/>
            <person name="Radek R."/>
            <person name="Heimerl T."/>
            <person name="Brune A."/>
        </authorList>
    </citation>
    <scope>NUCLEOTIDE SEQUENCE [LARGE SCALE GENOMIC DNA]</scope>
    <source>
        <strain evidence="7 8">Ho45</strain>
    </source>
</reference>
<feature type="transmembrane region" description="Helical" evidence="6">
    <location>
        <begin position="177"/>
        <end position="195"/>
    </location>
</feature>
<dbReference type="RefSeq" id="WP_108826496.1">
    <property type="nucleotide sequence ID" value="NZ_CP023004.1"/>
</dbReference>
<feature type="transmembrane region" description="Helical" evidence="6">
    <location>
        <begin position="54"/>
        <end position="78"/>
    </location>
</feature>
<dbReference type="AlphaFoldDB" id="A0A2U8E6Z2"/>
<name>A0A2U8E6Z2_9BACT</name>
<comment type="subcellular location">
    <subcellularLocation>
        <location evidence="1">Membrane</location>
        <topology evidence="1">Multi-pass membrane protein</topology>
    </subcellularLocation>
</comment>
<sequence>MNQAYENPFLTASEAAASERALFIRRTYIHLAGALIAFVALEAALLKLPGIEKLIALMTGGYGWLIVLAAFMGVSWLADKWARSDASPSAQYLGLGVYIVAEAVIFLPLLYIAAYYSDPTIIPTAGIITGLLFAGLTATAFMTRKDFSFLRSILTIGGFVAMGVIICSIVFGFTLGLLFSAIMVFFAGGSILYTTSNIIHHYRTDQHVAASLALFSGVMLLFWYILRILLLRSRN</sequence>
<dbReference type="PANTHER" id="PTHR23291:SF50">
    <property type="entry name" value="PROTEIN LIFEGUARD 4"/>
    <property type="match status" value="1"/>
</dbReference>
<feature type="transmembrane region" description="Helical" evidence="6">
    <location>
        <begin position="207"/>
        <end position="226"/>
    </location>
</feature>
<feature type="transmembrane region" description="Helical" evidence="6">
    <location>
        <begin position="90"/>
        <end position="114"/>
    </location>
</feature>
<evidence type="ECO:0000256" key="5">
    <source>
        <dbReference type="ARBA" id="ARBA00023136"/>
    </source>
</evidence>
<evidence type="ECO:0000256" key="4">
    <source>
        <dbReference type="ARBA" id="ARBA00022989"/>
    </source>
</evidence>
<feature type="transmembrane region" description="Helical" evidence="6">
    <location>
        <begin position="120"/>
        <end position="141"/>
    </location>
</feature>
<dbReference type="InterPro" id="IPR006214">
    <property type="entry name" value="Bax_inhibitor_1-related"/>
</dbReference>
<comment type="similarity">
    <text evidence="2 6">Belongs to the BI1 family.</text>
</comment>
<gene>
    <name evidence="7" type="ORF">CKA38_07965</name>
</gene>
<dbReference type="PANTHER" id="PTHR23291">
    <property type="entry name" value="BAX INHIBITOR-RELATED"/>
    <property type="match status" value="1"/>
</dbReference>
<keyword evidence="3 6" id="KW-0812">Transmembrane</keyword>
<dbReference type="EMBL" id="CP023004">
    <property type="protein sequence ID" value="AWI10596.1"/>
    <property type="molecule type" value="Genomic_DNA"/>
</dbReference>
<dbReference type="Pfam" id="PF01027">
    <property type="entry name" value="Bax1-I"/>
    <property type="match status" value="1"/>
</dbReference>
<evidence type="ECO:0000256" key="6">
    <source>
        <dbReference type="RuleBase" id="RU004379"/>
    </source>
</evidence>
<evidence type="ECO:0000313" key="7">
    <source>
        <dbReference type="EMBL" id="AWI10596.1"/>
    </source>
</evidence>
<keyword evidence="8" id="KW-1185">Reference proteome</keyword>
<feature type="transmembrane region" description="Helical" evidence="6">
    <location>
        <begin position="28"/>
        <end position="48"/>
    </location>
</feature>
<proteinExistence type="inferred from homology"/>
<keyword evidence="4 6" id="KW-1133">Transmembrane helix</keyword>
<accession>A0A2U8E6Z2</accession>
<feature type="transmembrane region" description="Helical" evidence="6">
    <location>
        <begin position="153"/>
        <end position="171"/>
    </location>
</feature>
<organism evidence="7 8">
    <name type="scientific">Ereboglobus luteus</name>
    <dbReference type="NCBI Taxonomy" id="1796921"/>
    <lineage>
        <taxon>Bacteria</taxon>
        <taxon>Pseudomonadati</taxon>
        <taxon>Verrucomicrobiota</taxon>
        <taxon>Opitutia</taxon>
        <taxon>Opitutales</taxon>
        <taxon>Opitutaceae</taxon>
        <taxon>Ereboglobus</taxon>
    </lineage>
</organism>
<dbReference type="OrthoDB" id="5177430at2"/>
<dbReference type="Proteomes" id="UP000244896">
    <property type="component" value="Chromosome"/>
</dbReference>
<evidence type="ECO:0000256" key="3">
    <source>
        <dbReference type="ARBA" id="ARBA00022692"/>
    </source>
</evidence>
<evidence type="ECO:0000313" key="8">
    <source>
        <dbReference type="Proteomes" id="UP000244896"/>
    </source>
</evidence>
<evidence type="ECO:0000256" key="2">
    <source>
        <dbReference type="ARBA" id="ARBA00010350"/>
    </source>
</evidence>
<keyword evidence="5 6" id="KW-0472">Membrane</keyword>
<protein>
    <submittedName>
        <fullName evidence="7">Permease</fullName>
    </submittedName>
</protein>
<dbReference type="GO" id="GO:0005886">
    <property type="term" value="C:plasma membrane"/>
    <property type="evidence" value="ECO:0007669"/>
    <property type="project" value="TreeGrafter"/>
</dbReference>
<dbReference type="KEGG" id="elut:CKA38_07965"/>